<evidence type="ECO:0000256" key="7">
    <source>
        <dbReference type="ARBA" id="ARBA00023306"/>
    </source>
</evidence>
<comment type="similarity">
    <text evidence="8">Belongs to the activator 1 small subunits family. CTF18 subfamily.</text>
</comment>
<evidence type="ECO:0000259" key="10">
    <source>
        <dbReference type="SMART" id="SM00382"/>
    </source>
</evidence>
<evidence type="ECO:0000256" key="5">
    <source>
        <dbReference type="ARBA" id="ARBA00023125"/>
    </source>
</evidence>
<keyword evidence="3" id="KW-0547">Nucleotide-binding</keyword>
<comment type="caution">
    <text evidence="11">The sequence shown here is derived from an EMBL/GenBank/DDBJ whole genome shotgun (WGS) entry which is preliminary data.</text>
</comment>
<evidence type="ECO:0000256" key="3">
    <source>
        <dbReference type="ARBA" id="ARBA00022741"/>
    </source>
</evidence>
<dbReference type="InterPro" id="IPR053016">
    <property type="entry name" value="CTF18-RFC_complex"/>
</dbReference>
<dbReference type="InterPro" id="IPR003959">
    <property type="entry name" value="ATPase_AAA_core"/>
</dbReference>
<dbReference type="SUPFAM" id="SSF52540">
    <property type="entry name" value="P-loop containing nucleoside triphosphate hydrolases"/>
    <property type="match status" value="1"/>
</dbReference>
<dbReference type="SMART" id="SM00382">
    <property type="entry name" value="AAA"/>
    <property type="match status" value="1"/>
</dbReference>
<keyword evidence="5" id="KW-0238">DNA-binding</keyword>
<dbReference type="PANTHER" id="PTHR46765:SF1">
    <property type="entry name" value="P-LOOP CONTAINING NUCLEOSIDE TRIPHOSPHATE HYDROLASES SUPERFAMILY PROTEIN"/>
    <property type="match status" value="1"/>
</dbReference>
<dbReference type="CDD" id="cd00009">
    <property type="entry name" value="AAA"/>
    <property type="match status" value="1"/>
</dbReference>
<evidence type="ECO:0000256" key="8">
    <source>
        <dbReference type="ARBA" id="ARBA00043975"/>
    </source>
</evidence>
<dbReference type="InterPro" id="IPR003593">
    <property type="entry name" value="AAA+_ATPase"/>
</dbReference>
<keyword evidence="2" id="KW-0235">DNA replication</keyword>
<name>A0ABP9YXF1_9FUNG</name>
<evidence type="ECO:0000256" key="9">
    <source>
        <dbReference type="SAM" id="MobiDB-lite"/>
    </source>
</evidence>
<dbReference type="EMBL" id="BAABUK010000010">
    <property type="protein sequence ID" value="GAA5811517.1"/>
    <property type="molecule type" value="Genomic_DNA"/>
</dbReference>
<dbReference type="PANTHER" id="PTHR46765">
    <property type="entry name" value="P-LOOP CONTAINING NUCLEOSIDE TRIPHOSPHATE HYDROLASES SUPERFAMILY PROTEIN"/>
    <property type="match status" value="1"/>
</dbReference>
<evidence type="ECO:0000256" key="4">
    <source>
        <dbReference type="ARBA" id="ARBA00022840"/>
    </source>
</evidence>
<evidence type="ECO:0000313" key="12">
    <source>
        <dbReference type="Proteomes" id="UP001473302"/>
    </source>
</evidence>
<evidence type="ECO:0000313" key="11">
    <source>
        <dbReference type="EMBL" id="GAA5811517.1"/>
    </source>
</evidence>
<dbReference type="InterPro" id="IPR027417">
    <property type="entry name" value="P-loop_NTPase"/>
</dbReference>
<reference evidence="11 12" key="1">
    <citation type="submission" date="2024-04" db="EMBL/GenBank/DDBJ databases">
        <title>genome sequences of Mucor flavus KT1a and Helicostylum pulchrum KT1b strains isolated from the surface of a dry-aged beef.</title>
        <authorList>
            <person name="Toyotome T."/>
            <person name="Hosono M."/>
            <person name="Torimaru M."/>
            <person name="Fukuda K."/>
            <person name="Mikami N."/>
        </authorList>
    </citation>
    <scope>NUCLEOTIDE SEQUENCE [LARGE SCALE GENOMIC DNA]</scope>
    <source>
        <strain evidence="11 12">KT1a</strain>
    </source>
</reference>
<evidence type="ECO:0000256" key="6">
    <source>
        <dbReference type="ARBA" id="ARBA00023242"/>
    </source>
</evidence>
<dbReference type="Gene3D" id="1.10.8.60">
    <property type="match status" value="1"/>
</dbReference>
<proteinExistence type="inferred from homology"/>
<keyword evidence="12" id="KW-1185">Reference proteome</keyword>
<keyword evidence="4" id="KW-0067">ATP-binding</keyword>
<comment type="subcellular location">
    <subcellularLocation>
        <location evidence="1">Nucleus</location>
    </subcellularLocation>
</comment>
<protein>
    <recommendedName>
        <fullName evidence="10">AAA+ ATPase domain-containing protein</fullName>
    </recommendedName>
</protein>
<dbReference type="Pfam" id="PF00004">
    <property type="entry name" value="AAA"/>
    <property type="match status" value="1"/>
</dbReference>
<dbReference type="Gene3D" id="3.40.50.300">
    <property type="entry name" value="P-loop containing nucleotide triphosphate hydrolases"/>
    <property type="match status" value="1"/>
</dbReference>
<sequence>MKRECPATFFDDEEEEDYLIEASLESNKENDLVSFDDFMSQKPTTVKPAPLTSSNVSNSIRNSGYDFDEFPDFNWEADLEDEELFPTAKPNTIVDGLDHMDISDPEYEAEEIINLVPTTPTLNLQSHSRPVDQVKEKVEYTLIPETGAFVTATCPQTGKNIYFSKLSEGRLRKKTNLLVKDLTSNKGSKGLLSKPLWQLLKDIKANNLAKTQQIQREINEETSRKHKRQKVIKGESNRLWVDKYRPTCYMDLMGDQRLNRDVLRWVKQWDFCVFKRKPSQETQRDKVMRQYKSTFGTEPKFSAYKTNNSINTDPLLRPEKRIMLMSGPPGFGKTTLAHVIAKQAGYNIIEINASDDRTGSAVKSKIKAALEMQAIIRINAGDNSMSMTQKPNLIIIDEIDGASASGGSDSFIKQLVELVSIELDEKKKGKSKEKPLMRPIICICNDAYSPILRPLRMVAQCVVFNKVPSMSISKRLQTICELEGLETDLRALNMLTDLTDGDIRSCLNTLQYIKGKSPIFTKEMIASTGAGTKDMGQSLFSIWKDIFSAPNARYRNSVSRTDFDTNKYVDRLYSTVMSSGDIDRIMQGCFESYPSMKFHDVALQKFCQMSEWLQFYDTMDKRISAHFEFGLYKYLPYPLINFHRFFAGSTSQEHDVQYPRVQYQVFSTKKSFENLIAIFLTGIHSAKRRYLNKDMVANELVPLLMQIISPDLNITNKQLIKPIEKAKLARLVDIMIEFGLSFKQEKTEDGQYVYKLEPPVEQLLSFELSTSKTILPKQYAVRQMIASEIETEILRRREEASQSRNGQIKPKGAQQIKPS</sequence>
<accession>A0ABP9YXF1</accession>
<feature type="region of interest" description="Disordered" evidence="9">
    <location>
        <begin position="798"/>
        <end position="819"/>
    </location>
</feature>
<dbReference type="InterPro" id="IPR047854">
    <property type="entry name" value="RFC_lid"/>
</dbReference>
<evidence type="ECO:0000256" key="1">
    <source>
        <dbReference type="ARBA" id="ARBA00004123"/>
    </source>
</evidence>
<gene>
    <name evidence="11" type="ORF">MFLAVUS_004954</name>
</gene>
<feature type="domain" description="AAA+ ATPase" evidence="10">
    <location>
        <begin position="319"/>
        <end position="469"/>
    </location>
</feature>
<dbReference type="CDD" id="cd18140">
    <property type="entry name" value="HLD_clamp_RFC"/>
    <property type="match status" value="1"/>
</dbReference>
<keyword evidence="6" id="KW-0539">Nucleus</keyword>
<keyword evidence="7" id="KW-0131">Cell cycle</keyword>
<organism evidence="11 12">
    <name type="scientific">Mucor flavus</name>
    <dbReference type="NCBI Taxonomy" id="439312"/>
    <lineage>
        <taxon>Eukaryota</taxon>
        <taxon>Fungi</taxon>
        <taxon>Fungi incertae sedis</taxon>
        <taxon>Mucoromycota</taxon>
        <taxon>Mucoromycotina</taxon>
        <taxon>Mucoromycetes</taxon>
        <taxon>Mucorales</taxon>
        <taxon>Mucorineae</taxon>
        <taxon>Mucoraceae</taxon>
        <taxon>Mucor</taxon>
    </lineage>
</organism>
<evidence type="ECO:0000256" key="2">
    <source>
        <dbReference type="ARBA" id="ARBA00022705"/>
    </source>
</evidence>
<dbReference type="Proteomes" id="UP001473302">
    <property type="component" value="Unassembled WGS sequence"/>
</dbReference>